<protein>
    <submittedName>
        <fullName evidence="1">Uncharacterized protein</fullName>
    </submittedName>
</protein>
<gene>
    <name evidence="1" type="ORF">LTR37_015613</name>
</gene>
<accession>A0ACC3MQ21</accession>
<evidence type="ECO:0000313" key="1">
    <source>
        <dbReference type="EMBL" id="KAK3701051.1"/>
    </source>
</evidence>
<evidence type="ECO:0000313" key="2">
    <source>
        <dbReference type="Proteomes" id="UP001281147"/>
    </source>
</evidence>
<keyword evidence="2" id="KW-1185">Reference proteome</keyword>
<reference evidence="1" key="1">
    <citation type="submission" date="2023-07" db="EMBL/GenBank/DDBJ databases">
        <title>Black Yeasts Isolated from many extreme environments.</title>
        <authorList>
            <person name="Coleine C."/>
            <person name="Stajich J.E."/>
            <person name="Selbmann L."/>
        </authorList>
    </citation>
    <scope>NUCLEOTIDE SEQUENCE</scope>
    <source>
        <strain evidence="1">CCFEE 5714</strain>
    </source>
</reference>
<proteinExistence type="predicted"/>
<dbReference type="Proteomes" id="UP001281147">
    <property type="component" value="Unassembled WGS sequence"/>
</dbReference>
<comment type="caution">
    <text evidence="1">The sequence shown here is derived from an EMBL/GenBank/DDBJ whole genome shotgun (WGS) entry which is preliminary data.</text>
</comment>
<name>A0ACC3MQ21_9PEZI</name>
<sequence length="1578" mass="171385">MIQCRLLYRTSSHDVASATKGIDAAALRISSWRKYHSRPLGRDIDNDIRRTTNQQISAKLPADRRLKSSLDNRRWTPRPRKGVSQAPQDDVATEKTIADLKAFLGLPHTTQKDVSTRLQKLQPWLCGMPPEILTQEAKYHQIGAHVLNWVWANKLEQSKTFHQDSRFIFALCLFLVAEQQHDYIKRWMTIESGPQLVEAIGKTALVWRFRFWRFIVQSELHLPSPEPRSADTAILRFFEIKWLVKSFPFGSEVGKTSAYPALTIIVAALCGQTYPGTSRAQYDRVTAFCKSFRNKDEHPLYQCLRLFAADPDPYPWLENLKAVGEKPLAALWEPSLWAYNKKAWELRRLKFVLNQLNDRAGASWLATFEEDFTKAVATLDLQWVERYPDRFNEEIAPKGRLHIGKVGHGIPTRDYACVCSFANRQYGYHLYTVAGSGDGDNKEYCQPIMAVFSSLLPRTDSPQITPPPANPPYPQKEMARKGSRARGQGSAPTRRSTRNNSNPALVPMRDDIDRIGRRSRRGAGGARGRGKGAASRGGRARTPVTTPPRDTAAQGAEESTTNQAAEPPAQQPHSGDGQPNEEEQTQAHEPPAAATGADGTEHDSSNDTGDQELTSKEAGPSRGAKRGRAPSGGSDNDYSKKQKMNGERDQGQEGQNQEGRQDSADSCAHIRARLDEWRGRGAEDASYRSPVIDGQMLEDRDVYRAIASVSEAIRQGGGYGFSVMDPHTLQYVRRPERLVQTIARPRQDVLVPHFAGSHTSLFVLRRNASAGLGTGQREFNLLHYDSARVGHRRNQANHVRDLQQGLVAAGWAGHGDDVDDSFIIANDATQADNVVQQHADWTCGLHAIFSAWAYALNLPLLGGRIADYHAFVQAGSEIVRAAVQGLVTSEDIRAFFECYGFTQPGQQVPADRVFDHTYRLAGADDLAAHAAEVRITEDLQAMRNRGVLSEVFPSFEMAYNDLGRPNLTTMTAQEFVDAFTALQRAAHPPSDPPGTDRDERRTPQNSAGSGSSEFARELAGTDGDVGQEELLEMARQGRELRNGEGSGPAPGEQTSQNGIRQPQDDLSQNAAGARNTSGDLDSSMDPSAPGSTNTSNQPPNSSSSQQQSNQGNTTGTANSTSAAVTPQVTARQPGNRTPATTSRFPTPASLQNDTVPSAQAVFDALSQSMKSGTADHRERAVARAEHRNPQNGSQVAQGYIDGARRSADRISPPAETAESGVATTTEGDVGGADEGSAGTVGDGGAAAEGSTPEGKGEENDEQNAGEEDHDGDEEDNGSEDHDDEGAGAPGEGGAADEGGSGEGSDQDRDGQGHRDDDGDEEDNGEGHHNHECNGGEQEDGDENDDRMNELFGESEDASSSADSSPPPSPPPPPAPRGSIHESLLPQTGGSNDLPDDEEEDQEPPPHRPSLRERLLGQTGGPRTTLRLDDDADEEEAPPELTLAQIIARDRERSTRRSSEGSLGSQLRNAFDNDDNNGDGDDAPPRTPPRDAATESAWNRDMADMLLDLSPGTGAAVRRDMELTAATLGRSVGGVAPSSTQTQQTSGWSGSQGEFDGGDDELDYGDEEFGDDDDDDFYV</sequence>
<dbReference type="EMBL" id="JAUTXU010000177">
    <property type="protein sequence ID" value="KAK3701051.1"/>
    <property type="molecule type" value="Genomic_DNA"/>
</dbReference>
<organism evidence="1 2">
    <name type="scientific">Vermiconidia calcicola</name>
    <dbReference type="NCBI Taxonomy" id="1690605"/>
    <lineage>
        <taxon>Eukaryota</taxon>
        <taxon>Fungi</taxon>
        <taxon>Dikarya</taxon>
        <taxon>Ascomycota</taxon>
        <taxon>Pezizomycotina</taxon>
        <taxon>Dothideomycetes</taxon>
        <taxon>Dothideomycetidae</taxon>
        <taxon>Mycosphaerellales</taxon>
        <taxon>Extremaceae</taxon>
        <taxon>Vermiconidia</taxon>
    </lineage>
</organism>